<evidence type="ECO:0000256" key="1">
    <source>
        <dbReference type="ARBA" id="ARBA00000189"/>
    </source>
</evidence>
<keyword evidence="11" id="KW-0325">Glycoprotein</keyword>
<keyword evidence="21" id="KW-1185">Reference proteome</keyword>
<comment type="function">
    <text evidence="18">Removal of H(2)O(2), oxidation of toxic reductants, biosynthesis and degradation of lignin, suberization, auxin catabolism, response to environmental stresses such as wounding, pathogen attack and oxidative stress.</text>
</comment>
<evidence type="ECO:0000256" key="17">
    <source>
        <dbReference type="PIRSR" id="PIRSR600823-5"/>
    </source>
</evidence>
<feature type="disulfide bond" evidence="17">
    <location>
        <begin position="69"/>
        <end position="74"/>
    </location>
</feature>
<evidence type="ECO:0000259" key="19">
    <source>
        <dbReference type="PROSITE" id="PS50873"/>
    </source>
</evidence>
<dbReference type="PANTHER" id="PTHR31517">
    <property type="match status" value="1"/>
</dbReference>
<feature type="binding site" evidence="15">
    <location>
        <position position="195"/>
    </location>
    <ligand>
        <name>Ca(2+)</name>
        <dbReference type="ChEBI" id="CHEBI:29108"/>
        <label>2</label>
    </ligand>
</feature>
<keyword evidence="18" id="KW-0732">Signal</keyword>
<comment type="catalytic activity">
    <reaction evidence="1 18">
        <text>2 a phenolic donor + H2O2 = 2 a phenolic radical donor + 2 H2O</text>
        <dbReference type="Rhea" id="RHEA:56136"/>
        <dbReference type="ChEBI" id="CHEBI:15377"/>
        <dbReference type="ChEBI" id="CHEBI:16240"/>
        <dbReference type="ChEBI" id="CHEBI:139520"/>
        <dbReference type="ChEBI" id="CHEBI:139521"/>
        <dbReference type="EC" id="1.11.1.7"/>
    </reaction>
</comment>
<dbReference type="SUPFAM" id="SSF48113">
    <property type="entry name" value="Heme-dependent peroxidases"/>
    <property type="match status" value="1"/>
</dbReference>
<dbReference type="GO" id="GO:0042744">
    <property type="term" value="P:hydrogen peroxide catabolic process"/>
    <property type="evidence" value="ECO:0007669"/>
    <property type="project" value="UniProtKB-KW"/>
</dbReference>
<dbReference type="Gene3D" id="1.10.520.10">
    <property type="match status" value="1"/>
</dbReference>
<dbReference type="PRINTS" id="PR00461">
    <property type="entry name" value="PLPEROXIDASE"/>
</dbReference>
<gene>
    <name evidence="20" type="ORF">RND81_10G068400</name>
</gene>
<dbReference type="Gene3D" id="1.10.420.10">
    <property type="entry name" value="Peroxidase, domain 2"/>
    <property type="match status" value="1"/>
</dbReference>
<feature type="disulfide bond" evidence="17">
    <location>
        <begin position="201"/>
        <end position="236"/>
    </location>
</feature>
<feature type="binding site" evidence="15">
    <location>
        <position position="89"/>
    </location>
    <ligand>
        <name>Ca(2+)</name>
        <dbReference type="ChEBI" id="CHEBI:29108"/>
        <label>1</label>
    </ligand>
</feature>
<comment type="similarity">
    <text evidence="18">Belongs to the peroxidase family. Classical plant (class III) peroxidase subfamily.</text>
</comment>
<feature type="binding site" evidence="14">
    <location>
        <position position="164"/>
    </location>
    <ligand>
        <name>substrate</name>
    </ligand>
</feature>
<evidence type="ECO:0000256" key="2">
    <source>
        <dbReference type="ARBA" id="ARBA00006873"/>
    </source>
</evidence>
<comment type="subcellular location">
    <subcellularLocation>
        <location evidence="18">Secreted</location>
    </subcellularLocation>
</comment>
<name>A0AAW1HYU2_SAPOF</name>
<dbReference type="GO" id="GO:0140825">
    <property type="term" value="F:lactoperoxidase activity"/>
    <property type="evidence" value="ECO:0007669"/>
    <property type="project" value="UniProtKB-EC"/>
</dbReference>
<comment type="cofactor">
    <cofactor evidence="15 18">
        <name>Ca(2+)</name>
        <dbReference type="ChEBI" id="CHEBI:29108"/>
    </cofactor>
    <text evidence="15 18">Binds 2 calcium ions per subunit.</text>
</comment>
<dbReference type="InterPro" id="IPR033905">
    <property type="entry name" value="Secretory_peroxidase"/>
</dbReference>
<dbReference type="FunFam" id="1.10.520.10:FF:000001">
    <property type="entry name" value="Peroxidase"/>
    <property type="match status" value="1"/>
</dbReference>
<evidence type="ECO:0000256" key="8">
    <source>
        <dbReference type="ARBA" id="ARBA00023002"/>
    </source>
</evidence>
<dbReference type="PROSITE" id="PS00435">
    <property type="entry name" value="PEROXIDASE_1"/>
    <property type="match status" value="1"/>
</dbReference>
<evidence type="ECO:0000256" key="9">
    <source>
        <dbReference type="ARBA" id="ARBA00023004"/>
    </source>
</evidence>
<dbReference type="Pfam" id="PF00141">
    <property type="entry name" value="peroxidase"/>
    <property type="match status" value="1"/>
</dbReference>
<evidence type="ECO:0000256" key="10">
    <source>
        <dbReference type="ARBA" id="ARBA00023157"/>
    </source>
</evidence>
<dbReference type="CDD" id="cd00693">
    <property type="entry name" value="secretory_peroxidase"/>
    <property type="match status" value="1"/>
</dbReference>
<comment type="similarity">
    <text evidence="2">Belongs to the peroxidase family. Ascorbate peroxidase subfamily.</text>
</comment>
<dbReference type="AlphaFoldDB" id="A0AAW1HYU2"/>
<sequence>MSSKMQSHISIVVLVLLSVVYNLEAQLQVGFYAKTCPSAETIVTQAVTQAFQSNNGIAPGIIRLHFHDCFIRGCDASVLIDSTSSNTAEKDSPVNNPSLRGFEVIDTAKAMLETQCKGIVSCADILAFATRDSIALTKGPSYNVPSGRRDGRVSLMSDVLPNIPSPAMNVSQLTQNFANKQLSQDEMVTLSGIHTIGRSHCSIITTVDDRLYNFSGTNAPDPALNSAYVPQLQTACPKGSTDTSSVVPMDPTTPLVADNKYYANVLVNKGLFTSDWTLRTNSATANAVSQNAGNQALWFSKFTKAIVKMGQIGVTTGTAGEIRTNCRVIN</sequence>
<keyword evidence="12 18" id="KW-0376">Hydrogen peroxide</keyword>
<keyword evidence="7 15" id="KW-0106">Calcium</keyword>
<organism evidence="20 21">
    <name type="scientific">Saponaria officinalis</name>
    <name type="common">Common soapwort</name>
    <name type="synonym">Lychnis saponaria</name>
    <dbReference type="NCBI Taxonomy" id="3572"/>
    <lineage>
        <taxon>Eukaryota</taxon>
        <taxon>Viridiplantae</taxon>
        <taxon>Streptophyta</taxon>
        <taxon>Embryophyta</taxon>
        <taxon>Tracheophyta</taxon>
        <taxon>Spermatophyta</taxon>
        <taxon>Magnoliopsida</taxon>
        <taxon>eudicotyledons</taxon>
        <taxon>Gunneridae</taxon>
        <taxon>Pentapetalae</taxon>
        <taxon>Caryophyllales</taxon>
        <taxon>Caryophyllaceae</taxon>
        <taxon>Caryophylleae</taxon>
        <taxon>Saponaria</taxon>
    </lineage>
</organism>
<evidence type="ECO:0000256" key="7">
    <source>
        <dbReference type="ARBA" id="ARBA00022837"/>
    </source>
</evidence>
<keyword evidence="8 18" id="KW-0560">Oxidoreductase</keyword>
<feature type="binding site" evidence="15">
    <location>
        <position position="253"/>
    </location>
    <ligand>
        <name>Ca(2+)</name>
        <dbReference type="ChEBI" id="CHEBI:29108"/>
        <label>2</label>
    </ligand>
</feature>
<evidence type="ECO:0000256" key="6">
    <source>
        <dbReference type="ARBA" id="ARBA00022723"/>
    </source>
</evidence>
<evidence type="ECO:0000256" key="18">
    <source>
        <dbReference type="RuleBase" id="RU362060"/>
    </source>
</evidence>
<evidence type="ECO:0000313" key="20">
    <source>
        <dbReference type="EMBL" id="KAK9682363.1"/>
    </source>
</evidence>
<keyword evidence="18" id="KW-0964">Secreted</keyword>
<evidence type="ECO:0000256" key="15">
    <source>
        <dbReference type="PIRSR" id="PIRSR600823-3"/>
    </source>
</evidence>
<dbReference type="InterPro" id="IPR002016">
    <property type="entry name" value="Haem_peroxidase"/>
</dbReference>
<dbReference type="EC" id="1.11.1.7" evidence="3 18"/>
<feature type="chain" id="PRO_5043090270" description="Peroxidase" evidence="18">
    <location>
        <begin position="26"/>
        <end position="330"/>
    </location>
</feature>
<dbReference type="InterPro" id="IPR000823">
    <property type="entry name" value="Peroxidase_pln"/>
</dbReference>
<keyword evidence="9 15" id="KW-0408">Iron</keyword>
<feature type="binding site" evidence="15">
    <location>
        <position position="250"/>
    </location>
    <ligand>
        <name>Ca(2+)</name>
        <dbReference type="ChEBI" id="CHEBI:29108"/>
        <label>2</label>
    </ligand>
</feature>
<dbReference type="FunFam" id="1.10.420.10:FF:000001">
    <property type="entry name" value="Peroxidase"/>
    <property type="match status" value="1"/>
</dbReference>
<dbReference type="EMBL" id="JBDFQZ010000010">
    <property type="protein sequence ID" value="KAK9682363.1"/>
    <property type="molecule type" value="Genomic_DNA"/>
</dbReference>
<keyword evidence="6 15" id="KW-0479">Metal-binding</keyword>
<dbReference type="PANTHER" id="PTHR31517:SF84">
    <property type="entry name" value="PEROXIDASE"/>
    <property type="match status" value="1"/>
</dbReference>
<keyword evidence="5 18" id="KW-0349">Heme</keyword>
<feature type="domain" description="Plant heme peroxidase family profile" evidence="19">
    <location>
        <begin position="26"/>
        <end position="330"/>
    </location>
</feature>
<dbReference type="GO" id="GO:0020037">
    <property type="term" value="F:heme binding"/>
    <property type="evidence" value="ECO:0007669"/>
    <property type="project" value="UniProtKB-UniRule"/>
</dbReference>
<dbReference type="PROSITE" id="PS50873">
    <property type="entry name" value="PEROXIDASE_4"/>
    <property type="match status" value="1"/>
</dbReference>
<feature type="disulfide bond" evidence="17">
    <location>
        <begin position="36"/>
        <end position="116"/>
    </location>
</feature>
<reference evidence="20" key="1">
    <citation type="submission" date="2024-03" db="EMBL/GenBank/DDBJ databases">
        <title>WGS assembly of Saponaria officinalis var. Norfolk2.</title>
        <authorList>
            <person name="Jenkins J."/>
            <person name="Shu S."/>
            <person name="Grimwood J."/>
            <person name="Barry K."/>
            <person name="Goodstein D."/>
            <person name="Schmutz J."/>
            <person name="Leebens-Mack J."/>
            <person name="Osbourn A."/>
        </authorList>
    </citation>
    <scope>NUCLEOTIDE SEQUENCE [LARGE SCALE GENOMIC DNA]</scope>
    <source>
        <strain evidence="20">JIC</strain>
    </source>
</reference>
<dbReference type="InterPro" id="IPR010255">
    <property type="entry name" value="Haem_peroxidase_sf"/>
</dbReference>
<dbReference type="InterPro" id="IPR019793">
    <property type="entry name" value="Peroxidases_heam-ligand_BS"/>
</dbReference>
<comment type="cofactor">
    <cofactor evidence="15 18">
        <name>heme b</name>
        <dbReference type="ChEBI" id="CHEBI:60344"/>
    </cofactor>
    <text evidence="15 18">Binds 1 heme b (iron(II)-protoporphyrin IX) group per subunit.</text>
</comment>
<feature type="binding site" evidence="15">
    <location>
        <position position="258"/>
    </location>
    <ligand>
        <name>Ca(2+)</name>
        <dbReference type="ChEBI" id="CHEBI:29108"/>
        <label>2</label>
    </ligand>
</feature>
<accession>A0AAW1HYU2</accession>
<feature type="binding site" evidence="15">
    <location>
        <position position="68"/>
    </location>
    <ligand>
        <name>Ca(2+)</name>
        <dbReference type="ChEBI" id="CHEBI:29108"/>
        <label>1</label>
    </ligand>
</feature>
<evidence type="ECO:0000256" key="16">
    <source>
        <dbReference type="PIRSR" id="PIRSR600823-4"/>
    </source>
</evidence>
<feature type="disulfide bond" evidence="17">
    <location>
        <begin position="122"/>
        <end position="326"/>
    </location>
</feature>
<dbReference type="GO" id="GO:0046872">
    <property type="term" value="F:metal ion binding"/>
    <property type="evidence" value="ECO:0007669"/>
    <property type="project" value="UniProtKB-UniRule"/>
</dbReference>
<dbReference type="PRINTS" id="PR00458">
    <property type="entry name" value="PEROXIDASE"/>
</dbReference>
<dbReference type="InterPro" id="IPR019794">
    <property type="entry name" value="Peroxidases_AS"/>
</dbReference>
<evidence type="ECO:0000256" key="4">
    <source>
        <dbReference type="ARBA" id="ARBA00022559"/>
    </source>
</evidence>
<feature type="site" description="Transition state stabilizer" evidence="16">
    <location>
        <position position="63"/>
    </location>
</feature>
<keyword evidence="10 17" id="KW-1015">Disulfide bond</keyword>
<evidence type="ECO:0000256" key="11">
    <source>
        <dbReference type="ARBA" id="ARBA00023180"/>
    </source>
</evidence>
<proteinExistence type="inferred from homology"/>
<keyword evidence="4 18" id="KW-0575">Peroxidase</keyword>
<evidence type="ECO:0000313" key="21">
    <source>
        <dbReference type="Proteomes" id="UP001443914"/>
    </source>
</evidence>
<dbReference type="GO" id="GO:0005576">
    <property type="term" value="C:extracellular region"/>
    <property type="evidence" value="ECO:0007669"/>
    <property type="project" value="UniProtKB-SubCell"/>
</dbReference>
<feature type="binding site" evidence="15">
    <location>
        <position position="75"/>
    </location>
    <ligand>
        <name>Ca(2+)</name>
        <dbReference type="ChEBI" id="CHEBI:29108"/>
        <label>1</label>
    </ligand>
</feature>
<evidence type="ECO:0000256" key="5">
    <source>
        <dbReference type="ARBA" id="ARBA00022617"/>
    </source>
</evidence>
<evidence type="ECO:0000256" key="14">
    <source>
        <dbReference type="PIRSR" id="PIRSR600823-2"/>
    </source>
</evidence>
<dbReference type="GO" id="GO:0006979">
    <property type="term" value="P:response to oxidative stress"/>
    <property type="evidence" value="ECO:0007669"/>
    <property type="project" value="UniProtKB-UniRule"/>
</dbReference>
<evidence type="ECO:0000256" key="13">
    <source>
        <dbReference type="PIRSR" id="PIRSR600823-1"/>
    </source>
</evidence>
<comment type="caution">
    <text evidence="20">The sequence shown here is derived from an EMBL/GenBank/DDBJ whole genome shotgun (WGS) entry which is preliminary data.</text>
</comment>
<feature type="binding site" evidence="15">
    <location>
        <position position="77"/>
    </location>
    <ligand>
        <name>Ca(2+)</name>
        <dbReference type="ChEBI" id="CHEBI:29108"/>
        <label>1</label>
    </ligand>
</feature>
<evidence type="ECO:0000256" key="3">
    <source>
        <dbReference type="ARBA" id="ARBA00012313"/>
    </source>
</evidence>
<dbReference type="Proteomes" id="UP001443914">
    <property type="component" value="Unassembled WGS sequence"/>
</dbReference>
<protein>
    <recommendedName>
        <fullName evidence="3 18">Peroxidase</fullName>
        <ecNumber evidence="3 18">1.11.1.7</ecNumber>
    </recommendedName>
</protein>
<feature type="binding site" description="axial binding residue" evidence="15">
    <location>
        <position position="194"/>
    </location>
    <ligand>
        <name>heme b</name>
        <dbReference type="ChEBI" id="CHEBI:60344"/>
    </ligand>
    <ligandPart>
        <name>Fe</name>
        <dbReference type="ChEBI" id="CHEBI:18248"/>
    </ligandPart>
</feature>
<evidence type="ECO:0000256" key="12">
    <source>
        <dbReference type="ARBA" id="ARBA00023324"/>
    </source>
</evidence>
<dbReference type="PROSITE" id="PS00436">
    <property type="entry name" value="PEROXIDASE_2"/>
    <property type="match status" value="1"/>
</dbReference>
<feature type="binding site" evidence="15">
    <location>
        <position position="73"/>
    </location>
    <ligand>
        <name>Ca(2+)</name>
        <dbReference type="ChEBI" id="CHEBI:29108"/>
        <label>1</label>
    </ligand>
</feature>
<feature type="active site" description="Proton acceptor" evidence="13">
    <location>
        <position position="67"/>
    </location>
</feature>
<feature type="signal peptide" evidence="18">
    <location>
        <begin position="1"/>
        <end position="25"/>
    </location>
</feature>